<sequence length="368" mass="42028">MCCECFDEDECGVCWCCTTAPTAAAELRKEAACYVAFVLFLILFPAVMANVMLYMDPLAHPTKTVEIRTGRPVQHLPVRGPDGKVSYQPKKWPVRIRNVTVVAIGEGSWSSVSPEVRSVRKSNLEYSLQFCFFIMMTLISYIRGHMTDPGGARDWRRMRPDLQYPEDTEVGEDEGDDVENQSVLQAMISESQPSEEVPRCTRCNDIKPPRVYHCSYCHRCVLRMDHHCPWLGNCVGHKNMKFFLLFLIYVELSTGYYTFIFIRFFTHMHHGPKLHSNAIVALSVSLPFSSMIAFITFVGVFGLMSYTLYLAALNKTQVESMKETARKDFVSYNRGIINNFRHILGKNSLLWLVPVGLVQEPKARHLKV</sequence>
<dbReference type="PROSITE" id="PS50216">
    <property type="entry name" value="DHHC"/>
    <property type="match status" value="1"/>
</dbReference>
<name>A0AAV8UL43_9RHOD</name>
<feature type="transmembrane region" description="Helical" evidence="7">
    <location>
        <begin position="286"/>
        <end position="312"/>
    </location>
</feature>
<gene>
    <name evidence="9" type="ORF">NDN08_004164</name>
</gene>
<accession>A0AAV8UL43</accession>
<comment type="domain">
    <text evidence="7">The DHHC domain is required for palmitoyltransferase activity.</text>
</comment>
<proteinExistence type="inferred from homology"/>
<dbReference type="InterPro" id="IPR001594">
    <property type="entry name" value="Palmitoyltrfase_DHHC"/>
</dbReference>
<keyword evidence="4 7" id="KW-1133">Transmembrane helix</keyword>
<dbReference type="Proteomes" id="UP001157974">
    <property type="component" value="Unassembled WGS sequence"/>
</dbReference>
<dbReference type="GO" id="GO:0019706">
    <property type="term" value="F:protein-cysteine S-palmitoyltransferase activity"/>
    <property type="evidence" value="ECO:0007669"/>
    <property type="project" value="UniProtKB-EC"/>
</dbReference>
<keyword evidence="2 7" id="KW-0808">Transferase</keyword>
<dbReference type="EC" id="2.3.1.225" evidence="7"/>
<comment type="catalytic activity">
    <reaction evidence="7">
        <text>L-cysteinyl-[protein] + hexadecanoyl-CoA = S-hexadecanoyl-L-cysteinyl-[protein] + CoA</text>
        <dbReference type="Rhea" id="RHEA:36683"/>
        <dbReference type="Rhea" id="RHEA-COMP:10131"/>
        <dbReference type="Rhea" id="RHEA-COMP:11032"/>
        <dbReference type="ChEBI" id="CHEBI:29950"/>
        <dbReference type="ChEBI" id="CHEBI:57287"/>
        <dbReference type="ChEBI" id="CHEBI:57379"/>
        <dbReference type="ChEBI" id="CHEBI:74151"/>
        <dbReference type="EC" id="2.3.1.225"/>
    </reaction>
</comment>
<evidence type="ECO:0000256" key="4">
    <source>
        <dbReference type="ARBA" id="ARBA00022989"/>
    </source>
</evidence>
<dbReference type="AlphaFoldDB" id="A0AAV8UL43"/>
<comment type="caution">
    <text evidence="9">The sequence shown here is derived from an EMBL/GenBank/DDBJ whole genome shotgun (WGS) entry which is preliminary data.</text>
</comment>
<dbReference type="GO" id="GO:0016020">
    <property type="term" value="C:membrane"/>
    <property type="evidence" value="ECO:0007669"/>
    <property type="project" value="UniProtKB-SubCell"/>
</dbReference>
<evidence type="ECO:0000313" key="10">
    <source>
        <dbReference type="Proteomes" id="UP001157974"/>
    </source>
</evidence>
<feature type="transmembrane region" description="Helical" evidence="7">
    <location>
        <begin position="31"/>
        <end position="55"/>
    </location>
</feature>
<dbReference type="InterPro" id="IPR039859">
    <property type="entry name" value="PFA4/ZDH16/20/ERF2-like"/>
</dbReference>
<comment type="similarity">
    <text evidence="7">Belongs to the DHHC palmitoyltransferase family.</text>
</comment>
<organism evidence="9 10">
    <name type="scientific">Rhodosorus marinus</name>
    <dbReference type="NCBI Taxonomy" id="101924"/>
    <lineage>
        <taxon>Eukaryota</taxon>
        <taxon>Rhodophyta</taxon>
        <taxon>Stylonematophyceae</taxon>
        <taxon>Stylonematales</taxon>
        <taxon>Stylonemataceae</taxon>
        <taxon>Rhodosorus</taxon>
    </lineage>
</organism>
<evidence type="ECO:0000256" key="1">
    <source>
        <dbReference type="ARBA" id="ARBA00004141"/>
    </source>
</evidence>
<protein>
    <recommendedName>
        <fullName evidence="7">Palmitoyltransferase</fullName>
        <ecNumber evidence="7">2.3.1.225</ecNumber>
    </recommendedName>
</protein>
<evidence type="ECO:0000259" key="8">
    <source>
        <dbReference type="Pfam" id="PF01529"/>
    </source>
</evidence>
<keyword evidence="10" id="KW-1185">Reference proteome</keyword>
<evidence type="ECO:0000256" key="7">
    <source>
        <dbReference type="RuleBase" id="RU079119"/>
    </source>
</evidence>
<keyword evidence="5 7" id="KW-0472">Membrane</keyword>
<feature type="domain" description="Palmitoyltransferase DHHC" evidence="8">
    <location>
        <begin position="200"/>
        <end position="323"/>
    </location>
</feature>
<reference evidence="9 10" key="1">
    <citation type="journal article" date="2023" name="Nat. Commun.">
        <title>Origin of minicircular mitochondrial genomes in red algae.</title>
        <authorList>
            <person name="Lee Y."/>
            <person name="Cho C.H."/>
            <person name="Lee Y.M."/>
            <person name="Park S.I."/>
            <person name="Yang J.H."/>
            <person name="West J.A."/>
            <person name="Bhattacharya D."/>
            <person name="Yoon H.S."/>
        </authorList>
    </citation>
    <scope>NUCLEOTIDE SEQUENCE [LARGE SCALE GENOMIC DNA]</scope>
    <source>
        <strain evidence="9 10">CCMP1338</strain>
        <tissue evidence="9">Whole cell</tissue>
    </source>
</reference>
<dbReference type="PANTHER" id="PTHR12246">
    <property type="entry name" value="PALMITOYLTRANSFERASE ZDHHC16"/>
    <property type="match status" value="1"/>
</dbReference>
<evidence type="ECO:0000313" key="9">
    <source>
        <dbReference type="EMBL" id="KAJ8901962.1"/>
    </source>
</evidence>
<keyword evidence="6 7" id="KW-0012">Acyltransferase</keyword>
<evidence type="ECO:0000256" key="6">
    <source>
        <dbReference type="ARBA" id="ARBA00023315"/>
    </source>
</evidence>
<feature type="transmembrane region" description="Helical" evidence="7">
    <location>
        <begin position="126"/>
        <end position="144"/>
    </location>
</feature>
<evidence type="ECO:0000256" key="3">
    <source>
        <dbReference type="ARBA" id="ARBA00022692"/>
    </source>
</evidence>
<dbReference type="Pfam" id="PF01529">
    <property type="entry name" value="DHHC"/>
    <property type="match status" value="1"/>
</dbReference>
<feature type="transmembrane region" description="Helical" evidence="7">
    <location>
        <begin position="242"/>
        <end position="266"/>
    </location>
</feature>
<keyword evidence="3 7" id="KW-0812">Transmembrane</keyword>
<evidence type="ECO:0000256" key="2">
    <source>
        <dbReference type="ARBA" id="ARBA00022679"/>
    </source>
</evidence>
<dbReference type="EMBL" id="JAMWBK010000010">
    <property type="protein sequence ID" value="KAJ8901962.1"/>
    <property type="molecule type" value="Genomic_DNA"/>
</dbReference>
<evidence type="ECO:0000256" key="5">
    <source>
        <dbReference type="ARBA" id="ARBA00023136"/>
    </source>
</evidence>
<comment type="subcellular location">
    <subcellularLocation>
        <location evidence="1">Membrane</location>
        <topology evidence="1">Multi-pass membrane protein</topology>
    </subcellularLocation>
</comment>